<gene>
    <name evidence="1" type="ORF">CANARDRAFT_208151</name>
</gene>
<protein>
    <submittedName>
        <fullName evidence="1">Uncharacterized protein</fullName>
    </submittedName>
</protein>
<accession>A0A1E4SZC5</accession>
<keyword evidence="2" id="KW-1185">Reference proteome</keyword>
<dbReference type="OrthoDB" id="3991135at2759"/>
<dbReference type="EMBL" id="KV453855">
    <property type="protein sequence ID" value="ODV84834.1"/>
    <property type="molecule type" value="Genomic_DNA"/>
</dbReference>
<reference evidence="2" key="1">
    <citation type="submission" date="2016-04" db="EMBL/GenBank/DDBJ databases">
        <title>Comparative genomics of biotechnologically important yeasts.</title>
        <authorList>
            <consortium name="DOE Joint Genome Institute"/>
            <person name="Riley R."/>
            <person name="Haridas S."/>
            <person name="Wolfe K.H."/>
            <person name="Lopes M.R."/>
            <person name="Hittinger C.T."/>
            <person name="Goker M."/>
            <person name="Salamov A."/>
            <person name="Wisecaver J."/>
            <person name="Long T.M."/>
            <person name="Aerts A.L."/>
            <person name="Barry K."/>
            <person name="Choi C."/>
            <person name="Clum A."/>
            <person name="Coughlan A.Y."/>
            <person name="Deshpande S."/>
            <person name="Douglass A.P."/>
            <person name="Hanson S.J."/>
            <person name="Klenk H.-P."/>
            <person name="Labutti K."/>
            <person name="Lapidus A."/>
            <person name="Lindquist E."/>
            <person name="Lipzen A."/>
            <person name="Meier-Kolthoff J.P."/>
            <person name="Ohm R.A."/>
            <person name="Otillar R.P."/>
            <person name="Pangilinan J."/>
            <person name="Peng Y."/>
            <person name="Rokas A."/>
            <person name="Rosa C.A."/>
            <person name="Scheuner C."/>
            <person name="Sibirny A.A."/>
            <person name="Slot J.C."/>
            <person name="Stielow J.B."/>
            <person name="Sun H."/>
            <person name="Kurtzman C.P."/>
            <person name="Blackwell M."/>
            <person name="Grigoriev I.V."/>
            <person name="Jeffries T.W."/>
        </authorList>
    </citation>
    <scope>NUCLEOTIDE SEQUENCE [LARGE SCALE GENOMIC DNA]</scope>
    <source>
        <strain evidence="2">NRRL YB-2248</strain>
    </source>
</reference>
<dbReference type="Proteomes" id="UP000094801">
    <property type="component" value="Unassembled WGS sequence"/>
</dbReference>
<evidence type="ECO:0000313" key="2">
    <source>
        <dbReference type="Proteomes" id="UP000094801"/>
    </source>
</evidence>
<evidence type="ECO:0000313" key="1">
    <source>
        <dbReference type="EMBL" id="ODV84834.1"/>
    </source>
</evidence>
<sequence>MLRIIQGSQIRYFCTRSVQLNKKELTEEQLAAIQNLTSTLYQPVNPFSEPSKASEIEAKIQSIQERLLKQQKIEEERYAELVAQQHELLKPTLSDFKRPLTSFFLLGSAVYLLIQYTWSYLEGEEHLIELDDKCKLYEVKIQELLDEQKNKRKWFWWF</sequence>
<name>A0A1E4SZC5_9ASCO</name>
<organism evidence="1 2">
    <name type="scientific">[Candida] arabinofermentans NRRL YB-2248</name>
    <dbReference type="NCBI Taxonomy" id="983967"/>
    <lineage>
        <taxon>Eukaryota</taxon>
        <taxon>Fungi</taxon>
        <taxon>Dikarya</taxon>
        <taxon>Ascomycota</taxon>
        <taxon>Saccharomycotina</taxon>
        <taxon>Pichiomycetes</taxon>
        <taxon>Pichiales</taxon>
        <taxon>Pichiaceae</taxon>
        <taxon>Ogataea</taxon>
        <taxon>Ogataea/Candida clade</taxon>
    </lineage>
</organism>
<dbReference type="AlphaFoldDB" id="A0A1E4SZC5"/>
<proteinExistence type="predicted"/>